<proteinExistence type="predicted"/>
<accession>A0A6M3ISF3</accession>
<dbReference type="Pfam" id="PF13385">
    <property type="entry name" value="Laminin_G_3"/>
    <property type="match status" value="1"/>
</dbReference>
<dbReference type="AlphaFoldDB" id="A0A6M3ISF3"/>
<reference evidence="1" key="1">
    <citation type="submission" date="2020-03" db="EMBL/GenBank/DDBJ databases">
        <title>The deep terrestrial virosphere.</title>
        <authorList>
            <person name="Holmfeldt K."/>
            <person name="Nilsson E."/>
            <person name="Simone D."/>
            <person name="Lopez-Fernandez M."/>
            <person name="Wu X."/>
            <person name="de Brujin I."/>
            <person name="Lundin D."/>
            <person name="Andersson A."/>
            <person name="Bertilsson S."/>
            <person name="Dopson M."/>
        </authorList>
    </citation>
    <scope>NUCLEOTIDE SEQUENCE</scope>
    <source>
        <strain evidence="1">MM415B01209</strain>
    </source>
</reference>
<dbReference type="GO" id="GO:0030246">
    <property type="term" value="F:carbohydrate binding"/>
    <property type="evidence" value="ECO:0007669"/>
    <property type="project" value="UniProtKB-KW"/>
</dbReference>
<protein>
    <submittedName>
        <fullName evidence="1">Putative lectin/glucanase superfamily protein</fullName>
    </submittedName>
</protein>
<dbReference type="SUPFAM" id="SSF49899">
    <property type="entry name" value="Concanavalin A-like lectins/glucanases"/>
    <property type="match status" value="1"/>
</dbReference>
<evidence type="ECO:0000313" key="1">
    <source>
        <dbReference type="EMBL" id="QJA60027.1"/>
    </source>
</evidence>
<dbReference type="Gene3D" id="2.60.120.200">
    <property type="match status" value="1"/>
</dbReference>
<gene>
    <name evidence="1" type="ORF">MM415B01209_0026</name>
</gene>
<name>A0A6M3ISF3_9ZZZZ</name>
<keyword evidence="1" id="KW-0430">Lectin</keyword>
<dbReference type="EMBL" id="MT141392">
    <property type="protein sequence ID" value="QJA60027.1"/>
    <property type="molecule type" value="Genomic_DNA"/>
</dbReference>
<organism evidence="1">
    <name type="scientific">viral metagenome</name>
    <dbReference type="NCBI Taxonomy" id="1070528"/>
    <lineage>
        <taxon>unclassified sequences</taxon>
        <taxon>metagenomes</taxon>
        <taxon>organismal metagenomes</taxon>
    </lineage>
</organism>
<dbReference type="InterPro" id="IPR013320">
    <property type="entry name" value="ConA-like_dom_sf"/>
</dbReference>
<sequence>MARAPRYKFSPSYRDAVLATNPVGYWRLGEAAGTVARDVMGLLHGTYVGGPTLGVAGLLAGDSDTAVTLDGATQGITFALPALSTYSIGLWCNPTGNANVYDRLFCNPGGGRVDMGRASQGELSYHNGTAWVMLGDVGTLPTGARAFVVFSFDGTLTKCHVNATGIYSAAGGQTLLAGTATWGAYEGAVSSFLGLLDDPAIWDRALTPDEIATLYRIGMGR</sequence>